<dbReference type="Pfam" id="PF00732">
    <property type="entry name" value="GMC_oxred_N"/>
    <property type="match status" value="1"/>
</dbReference>
<sequence>MSDDHYDVIIIGSGPGGGSMAHSLAPTGKRILILERGPYLPREQDNWNAKTVFVDGKYQVDETWYGADGSSFKPGLHRYVGGNSKVYGAALFRLRERDFEEVRHPDGISPAWPVGYDAFEPYYTAAEKLFHVHGKIGEDPNEPRRTGDFPYKPVSHEPLIEKLSASWAQQGLHPFHMPMGILLDEDKHGKPTPTSICMRCDAFDGFPCLLNGKADAQVVCIDPTIARFKNVTLLTEAYAKRLETTPDGRTVKYVHVDRGGVMERYSADLFVVAGGALSSAQLMLRSYGPHHDNGLANGSDQVGRNYMRHNQSVLMAFLKEKNTTVFQKTLGCSDFYFGDEDYPHPIGLIQMCATTHGDQVRGEEVPHWLNDFLPQMPFNKIADHALDFWLSSEDLPIPENRIRYEGEKVFLDLTETNMEAHRQLTKRLERVMRASGSAPFLLERNLYLGKDIPIGGTAHQAGTMRFGTDPNTSVLDVNCKAHELDNLYSTDAGFFPSIGAVNPTLTIVANALRVADHLRERLGAKGVPAAQPAVGNSYVLAGHSPALEPA</sequence>
<dbReference type="InterPro" id="IPR000172">
    <property type="entry name" value="GMC_OxRdtase_N"/>
</dbReference>
<protein>
    <submittedName>
        <fullName evidence="8">GMC family oxidoreductase</fullName>
    </submittedName>
</protein>
<dbReference type="AlphaFoldDB" id="A0A4Q2U5W1"/>
<feature type="domain" description="Glucose-methanol-choline oxidoreductase C-terminal" evidence="7">
    <location>
        <begin position="456"/>
        <end position="511"/>
    </location>
</feature>
<dbReference type="InterPro" id="IPR007867">
    <property type="entry name" value="GMC_OxRtase_C"/>
</dbReference>
<dbReference type="OrthoDB" id="9798604at2"/>
<comment type="caution">
    <text evidence="8">The sequence shown here is derived from an EMBL/GenBank/DDBJ whole genome shotgun (WGS) entry which is preliminary data.</text>
</comment>
<evidence type="ECO:0000313" key="8">
    <source>
        <dbReference type="EMBL" id="RYC31963.1"/>
    </source>
</evidence>
<evidence type="ECO:0000256" key="1">
    <source>
        <dbReference type="ARBA" id="ARBA00001974"/>
    </source>
</evidence>
<gene>
    <name evidence="8" type="ORF">D3273_11090</name>
</gene>
<organism evidence="8 9">
    <name type="scientific">Lichenibacterium minor</name>
    <dbReference type="NCBI Taxonomy" id="2316528"/>
    <lineage>
        <taxon>Bacteria</taxon>
        <taxon>Pseudomonadati</taxon>
        <taxon>Pseudomonadota</taxon>
        <taxon>Alphaproteobacteria</taxon>
        <taxon>Hyphomicrobiales</taxon>
        <taxon>Lichenihabitantaceae</taxon>
        <taxon>Lichenibacterium</taxon>
    </lineage>
</organism>
<dbReference type="GO" id="GO:0016614">
    <property type="term" value="F:oxidoreductase activity, acting on CH-OH group of donors"/>
    <property type="evidence" value="ECO:0007669"/>
    <property type="project" value="InterPro"/>
</dbReference>
<comment type="similarity">
    <text evidence="2">Belongs to the GMC oxidoreductase family.</text>
</comment>
<reference evidence="8 9" key="2">
    <citation type="submission" date="2019-02" db="EMBL/GenBank/DDBJ databases">
        <title>'Lichenibacterium ramalinii' gen. nov. sp. nov., 'Lichenibacterium minor' gen. nov. sp. nov.</title>
        <authorList>
            <person name="Pankratov T."/>
        </authorList>
    </citation>
    <scope>NUCLEOTIDE SEQUENCE [LARGE SCALE GENOMIC DNA]</scope>
    <source>
        <strain evidence="8 9">RmlP026</strain>
    </source>
</reference>
<evidence type="ECO:0000313" key="9">
    <source>
        <dbReference type="Proteomes" id="UP000290759"/>
    </source>
</evidence>
<reference evidence="8 9" key="1">
    <citation type="submission" date="2018-12" db="EMBL/GenBank/DDBJ databases">
        <authorList>
            <person name="Grouzdev D.S."/>
            <person name="Krutkina M.S."/>
        </authorList>
    </citation>
    <scope>NUCLEOTIDE SEQUENCE [LARGE SCALE GENOMIC DNA]</scope>
    <source>
        <strain evidence="8 9">RmlP026</strain>
    </source>
</reference>
<dbReference type="EMBL" id="QYBB01000010">
    <property type="protein sequence ID" value="RYC31963.1"/>
    <property type="molecule type" value="Genomic_DNA"/>
</dbReference>
<keyword evidence="3" id="KW-0285">Flavoprotein</keyword>
<dbReference type="Proteomes" id="UP000290759">
    <property type="component" value="Unassembled WGS sequence"/>
</dbReference>
<keyword evidence="5" id="KW-0560">Oxidoreductase</keyword>
<feature type="domain" description="Glucose-methanol-choline oxidoreductase N-terminal" evidence="6">
    <location>
        <begin position="202"/>
        <end position="309"/>
    </location>
</feature>
<dbReference type="InterPro" id="IPR036188">
    <property type="entry name" value="FAD/NAD-bd_sf"/>
</dbReference>
<evidence type="ECO:0000259" key="7">
    <source>
        <dbReference type="Pfam" id="PF05199"/>
    </source>
</evidence>
<evidence type="ECO:0000259" key="6">
    <source>
        <dbReference type="Pfam" id="PF00732"/>
    </source>
</evidence>
<dbReference type="PANTHER" id="PTHR42784:SF1">
    <property type="entry name" value="PYRANOSE 2-OXIDASE"/>
    <property type="match status" value="1"/>
</dbReference>
<keyword evidence="9" id="KW-1185">Reference proteome</keyword>
<evidence type="ECO:0000256" key="3">
    <source>
        <dbReference type="ARBA" id="ARBA00022630"/>
    </source>
</evidence>
<dbReference type="Pfam" id="PF05199">
    <property type="entry name" value="GMC_oxred_C"/>
    <property type="match status" value="1"/>
</dbReference>
<keyword evidence="4" id="KW-0274">FAD</keyword>
<proteinExistence type="inferred from homology"/>
<dbReference type="GO" id="GO:0050660">
    <property type="term" value="F:flavin adenine dinucleotide binding"/>
    <property type="evidence" value="ECO:0007669"/>
    <property type="project" value="InterPro"/>
</dbReference>
<dbReference type="InterPro" id="IPR051473">
    <property type="entry name" value="P2Ox-like"/>
</dbReference>
<comment type="cofactor">
    <cofactor evidence="1">
        <name>FAD</name>
        <dbReference type="ChEBI" id="CHEBI:57692"/>
    </cofactor>
</comment>
<evidence type="ECO:0000256" key="4">
    <source>
        <dbReference type="ARBA" id="ARBA00022827"/>
    </source>
</evidence>
<accession>A0A4Q2U5W1</accession>
<evidence type="ECO:0000256" key="5">
    <source>
        <dbReference type="ARBA" id="ARBA00023002"/>
    </source>
</evidence>
<name>A0A4Q2U5W1_9HYPH</name>
<dbReference type="RefSeq" id="WP_129226463.1">
    <property type="nucleotide sequence ID" value="NZ_QYBB01000010.1"/>
</dbReference>
<dbReference type="Gene3D" id="3.50.50.60">
    <property type="entry name" value="FAD/NAD(P)-binding domain"/>
    <property type="match status" value="2"/>
</dbReference>
<dbReference type="SUPFAM" id="SSF51905">
    <property type="entry name" value="FAD/NAD(P)-binding domain"/>
    <property type="match status" value="1"/>
</dbReference>
<evidence type="ECO:0000256" key="2">
    <source>
        <dbReference type="ARBA" id="ARBA00010790"/>
    </source>
</evidence>
<dbReference type="PANTHER" id="PTHR42784">
    <property type="entry name" value="PYRANOSE 2-OXIDASE"/>
    <property type="match status" value="1"/>
</dbReference>